<keyword evidence="2" id="KW-0732">Signal</keyword>
<evidence type="ECO:0000313" key="4">
    <source>
        <dbReference type="Proteomes" id="UP001150925"/>
    </source>
</evidence>
<evidence type="ECO:0008006" key="5">
    <source>
        <dbReference type="Google" id="ProtNLM"/>
    </source>
</evidence>
<evidence type="ECO:0000313" key="3">
    <source>
        <dbReference type="EMBL" id="KAJ1968482.1"/>
    </source>
</evidence>
<gene>
    <name evidence="3" type="ORF">IWQ62_001223</name>
</gene>
<dbReference type="EMBL" id="JANBPY010000176">
    <property type="protein sequence ID" value="KAJ1968482.1"/>
    <property type="molecule type" value="Genomic_DNA"/>
</dbReference>
<keyword evidence="4" id="KW-1185">Reference proteome</keyword>
<reference evidence="3" key="1">
    <citation type="submission" date="2022-07" db="EMBL/GenBank/DDBJ databases">
        <title>Phylogenomic reconstructions and comparative analyses of Kickxellomycotina fungi.</title>
        <authorList>
            <person name="Reynolds N.K."/>
            <person name="Stajich J.E."/>
            <person name="Barry K."/>
            <person name="Grigoriev I.V."/>
            <person name="Crous P."/>
            <person name="Smith M.E."/>
        </authorList>
    </citation>
    <scope>NUCLEOTIDE SEQUENCE</scope>
    <source>
        <strain evidence="3">RSA 1196</strain>
    </source>
</reference>
<dbReference type="Proteomes" id="UP001150925">
    <property type="component" value="Unassembled WGS sequence"/>
</dbReference>
<accession>A0A9W8E446</accession>
<evidence type="ECO:0000256" key="2">
    <source>
        <dbReference type="SAM" id="SignalP"/>
    </source>
</evidence>
<evidence type="ECO:0000256" key="1">
    <source>
        <dbReference type="SAM" id="MobiDB-lite"/>
    </source>
</evidence>
<comment type="caution">
    <text evidence="3">The sequence shown here is derived from an EMBL/GenBank/DDBJ whole genome shotgun (WGS) entry which is preliminary data.</text>
</comment>
<sequence length="367" mass="41220">MQAGQFSLTMAATVVLVFISLCGVSGSYSLNSHSGVAKYPPHSEPSRSQPINLASRLKLLNNRIAVIYDRYRCTLGALGHKNNRSFLVHRDASDTCPASFNSHHPSEPSSSNPSHHVSQPPRLITWDSPLEEQKQKQGKYDVTLEVECRTRLFDQPKVNETNSHVMTPLPEGFPGRELLDSDLDHKHLDIQELIDNLPTMIVQNQKSLEGTPEKLDKISISKALRITVKDVKVRHFHFLKGREISDVVGIQRFSNRIGIGKSMQAVLNKGHSILLIYCNENDPNTYYELIWERNDSKYSAEILMTYFTRVYHFVFYAAFPAGQNSTESEDIIKEAFKSASANICSRGSPGEAKVIFYTLQGLQTGPL</sequence>
<feature type="region of interest" description="Disordered" evidence="1">
    <location>
        <begin position="98"/>
        <end position="122"/>
    </location>
</feature>
<feature type="signal peptide" evidence="2">
    <location>
        <begin position="1"/>
        <end position="26"/>
    </location>
</feature>
<protein>
    <recommendedName>
        <fullName evidence="5">Effector protein</fullName>
    </recommendedName>
</protein>
<proteinExistence type="predicted"/>
<name>A0A9W8E446_9FUNG</name>
<feature type="compositionally biased region" description="Low complexity" evidence="1">
    <location>
        <begin position="107"/>
        <end position="121"/>
    </location>
</feature>
<dbReference type="AlphaFoldDB" id="A0A9W8E446"/>
<feature type="chain" id="PRO_5040841123" description="Effector protein" evidence="2">
    <location>
        <begin position="27"/>
        <end position="367"/>
    </location>
</feature>
<organism evidence="3 4">
    <name type="scientific">Dispira parvispora</name>
    <dbReference type="NCBI Taxonomy" id="1520584"/>
    <lineage>
        <taxon>Eukaryota</taxon>
        <taxon>Fungi</taxon>
        <taxon>Fungi incertae sedis</taxon>
        <taxon>Zoopagomycota</taxon>
        <taxon>Kickxellomycotina</taxon>
        <taxon>Dimargaritomycetes</taxon>
        <taxon>Dimargaritales</taxon>
        <taxon>Dimargaritaceae</taxon>
        <taxon>Dispira</taxon>
    </lineage>
</organism>